<dbReference type="Proteomes" id="UP000241890">
    <property type="component" value="Unassembled WGS sequence"/>
</dbReference>
<dbReference type="PANTHER" id="PTHR13018">
    <property type="entry name" value="PROBABLE MEMBRANE PROTEIN DUF221-RELATED"/>
    <property type="match status" value="1"/>
</dbReference>
<sequence length="1057" mass="118073">MSWRNWLWRSDAAGDEANEASGSASRERSDAASAAASSSVQPLSVQADSDSDQDDDRSEDGHDDHDVEMGSSSNDDDVSTVPAARGDAGGQRQVAVEFLDGPVGGLGRRVVERNEDVDTPEEIEASLRRKGANEVVELAAHGGKMQLNVDLRSEYTKPVVELALKYRQQHHPSDQDGNPLTFRDTPTGMFDLPCKKSKDPGLIRFGAGISSYFKLLKWMGIMYLTLFVLQIPIIVMNVNAGSHYDDAVMTITRTTLGNLYREPQGNLSEAEVVEIYEVNLPPACTDGRCTVSRDKLVFAYGIMDAVTTLVFLVFVALGKRFVLQERRKFSKEVLKVEHYTVQVEKIPEDCTAEVIQTHFENLVGGAIHDVQLVQGSGNSIALCVRRGRLMTKLARADARRKYLDDINAPLLKRDKAEDEFDAIFERVKQLDEEASRSAEAGAALFAFVTFEDQRDRARCLKMYRRVTFSLHQDPELKLNGEHELKVTAAPPPSTLLWENNEVSRTSRHVRAAGTTLMMAILLFLTIVISFASEPYKISKSLADVASGLSSYDTVCDGVFAVASSFEEAVAIADDPSEQDSFSMVNRPDLSLPDCLCEAVTSGITFPNGTTPEGLFVGDGYCAEYWSDRTYAIAVQVFVSFATLVMNTIIFFFLTGTAYMMKYTSVVRRELDIMRRLFITTYLNTGLVVLVVNADFQSVLDTTFNSFGQWLFQGNFDDFTQEWFRVVGVEIIMFAALNVLAPHIYPLVLQAINSLYRRYHMPISQSELNEMYLGPDFVLSYRYSQVLMMCFFLMTYSTGMPVLYMFGIISIPVTFAVDKFFFTHLCRTPAEFSGVLATWANEILQWAAVVHLVFGIWMLTSPYIFPQSSSDIALGALASITDTASDEELAVVSNITASGITVVDTSLINDIISRALQNQAIPNLLLLIFFFAWKILRNFRYGLVILEKARLYTRDAFARVFKNDSLSSLLDESFEDDRQLTFEQALDAGLISGIRSYYILANPKYARAFHRRDEDHDDTSEKSFLDILRQRATESDGVNALFSLTGNSFMSGRKSRTS</sequence>
<keyword evidence="2" id="KW-1133">Transmembrane helix</keyword>
<keyword evidence="2" id="KW-0472">Membrane</keyword>
<feature type="transmembrane region" description="Helical" evidence="2">
    <location>
        <begin position="221"/>
        <end position="240"/>
    </location>
</feature>
<accession>A0A2R5G8F3</accession>
<dbReference type="AlphaFoldDB" id="A0A2R5G8F3"/>
<dbReference type="PANTHER" id="PTHR13018:SF83">
    <property type="entry name" value="RRM DOMAIN-CONTAINING PROTEIN"/>
    <property type="match status" value="1"/>
</dbReference>
<feature type="transmembrane region" description="Helical" evidence="2">
    <location>
        <begin position="676"/>
        <end position="695"/>
    </location>
</feature>
<dbReference type="InterPro" id="IPR045122">
    <property type="entry name" value="Csc1-like"/>
</dbReference>
<gene>
    <name evidence="4" type="ORF">FCC1311_035022</name>
</gene>
<feature type="compositionally biased region" description="Basic and acidic residues" evidence="1">
    <location>
        <begin position="59"/>
        <end position="68"/>
    </location>
</feature>
<comment type="caution">
    <text evidence="4">The sequence shown here is derived from an EMBL/GenBank/DDBJ whole genome shotgun (WGS) entry which is preliminary data.</text>
</comment>
<evidence type="ECO:0000313" key="4">
    <source>
        <dbReference type="EMBL" id="GBG27280.1"/>
    </source>
</evidence>
<keyword evidence="2" id="KW-0812">Transmembrane</keyword>
<dbReference type="EMBL" id="BEYU01000029">
    <property type="protein sequence ID" value="GBG27280.1"/>
    <property type="molecule type" value="Genomic_DNA"/>
</dbReference>
<feature type="transmembrane region" description="Helical" evidence="2">
    <location>
        <begin position="842"/>
        <end position="864"/>
    </location>
</feature>
<feature type="region of interest" description="Disordered" evidence="1">
    <location>
        <begin position="1"/>
        <end position="93"/>
    </location>
</feature>
<feature type="transmembrane region" description="Helical" evidence="2">
    <location>
        <begin position="801"/>
        <end position="821"/>
    </location>
</feature>
<dbReference type="GO" id="GO:0005886">
    <property type="term" value="C:plasma membrane"/>
    <property type="evidence" value="ECO:0007669"/>
    <property type="project" value="TreeGrafter"/>
</dbReference>
<feature type="transmembrane region" description="Helical" evidence="2">
    <location>
        <begin position="632"/>
        <end position="655"/>
    </location>
</feature>
<proteinExistence type="predicted"/>
<protein>
    <recommendedName>
        <fullName evidence="3">CSC1/OSCA1-like cytosolic domain-containing protein</fullName>
    </recommendedName>
</protein>
<organism evidence="4 5">
    <name type="scientific">Hondaea fermentalgiana</name>
    <dbReference type="NCBI Taxonomy" id="2315210"/>
    <lineage>
        <taxon>Eukaryota</taxon>
        <taxon>Sar</taxon>
        <taxon>Stramenopiles</taxon>
        <taxon>Bigyra</taxon>
        <taxon>Labyrinthulomycetes</taxon>
        <taxon>Thraustochytrida</taxon>
        <taxon>Thraustochytriidae</taxon>
        <taxon>Hondaea</taxon>
    </lineage>
</organism>
<dbReference type="GO" id="GO:0005227">
    <property type="term" value="F:calcium-activated cation channel activity"/>
    <property type="evidence" value="ECO:0007669"/>
    <property type="project" value="InterPro"/>
</dbReference>
<evidence type="ECO:0000256" key="1">
    <source>
        <dbReference type="SAM" id="MobiDB-lite"/>
    </source>
</evidence>
<evidence type="ECO:0000259" key="3">
    <source>
        <dbReference type="Pfam" id="PF14703"/>
    </source>
</evidence>
<evidence type="ECO:0000313" key="5">
    <source>
        <dbReference type="Proteomes" id="UP000241890"/>
    </source>
</evidence>
<feature type="transmembrane region" description="Helical" evidence="2">
    <location>
        <begin position="297"/>
        <end position="318"/>
    </location>
</feature>
<feature type="transmembrane region" description="Helical" evidence="2">
    <location>
        <begin position="730"/>
        <end position="755"/>
    </location>
</feature>
<evidence type="ECO:0000256" key="2">
    <source>
        <dbReference type="SAM" id="Phobius"/>
    </source>
</evidence>
<feature type="domain" description="CSC1/OSCA1-like cytosolic" evidence="3">
    <location>
        <begin position="338"/>
        <end position="499"/>
    </location>
</feature>
<dbReference type="Pfam" id="PF14703">
    <property type="entry name" value="PHM7_cyt"/>
    <property type="match status" value="1"/>
</dbReference>
<reference evidence="4 5" key="1">
    <citation type="submission" date="2017-12" db="EMBL/GenBank/DDBJ databases">
        <title>Sequencing, de novo assembly and annotation of complete genome of a new Thraustochytrid species, strain FCC1311.</title>
        <authorList>
            <person name="Sedici K."/>
            <person name="Godart F."/>
            <person name="Aiese Cigliano R."/>
            <person name="Sanseverino W."/>
            <person name="Barakat M."/>
            <person name="Ortet P."/>
            <person name="Marechal E."/>
            <person name="Cagnac O."/>
            <person name="Amato A."/>
        </authorList>
    </citation>
    <scope>NUCLEOTIDE SEQUENCE [LARGE SCALE GENOMIC DNA]</scope>
</reference>
<name>A0A2R5G8F3_9STRA</name>
<dbReference type="OrthoDB" id="297739at2759"/>
<dbReference type="InParanoid" id="A0A2R5G8F3"/>
<keyword evidence="5" id="KW-1185">Reference proteome</keyword>
<feature type="compositionally biased region" description="Acidic residues" evidence="1">
    <location>
        <begin position="49"/>
        <end position="58"/>
    </location>
</feature>
<dbReference type="InterPro" id="IPR027815">
    <property type="entry name" value="CSC1/OSCA1-like_cyt"/>
</dbReference>
<feature type="transmembrane region" description="Helical" evidence="2">
    <location>
        <begin position="511"/>
        <end position="531"/>
    </location>
</feature>